<accession>A0A814M7I1</accession>
<name>A0A814M7I1_9BILA</name>
<dbReference type="OrthoDB" id="270189at2759"/>
<dbReference type="EMBL" id="CAJNOM010000113">
    <property type="protein sequence ID" value="CAF1074279.1"/>
    <property type="molecule type" value="Genomic_DNA"/>
</dbReference>
<dbReference type="Pfam" id="PF00929">
    <property type="entry name" value="RNase_T"/>
    <property type="match status" value="1"/>
</dbReference>
<dbReference type="GO" id="GO:0003676">
    <property type="term" value="F:nucleic acid binding"/>
    <property type="evidence" value="ECO:0007669"/>
    <property type="project" value="InterPro"/>
</dbReference>
<sequence>MASEVTLADRIHSLLTIKSTDEQAIIEALDQLVKDFGVDEVQRWYQPQSKHKNLLIHEFVRMGLMKTIEHAAKDLGFNINVKRESDGNTSLHLAKWYKKPDVSELLQMLGADITIVNNYGEVFEGLDQLKEKMMNIIWLDTELTSLDDPHILECAVIITDKHLKELERGQWIVHYEKAELEKLSSFHQNTFKSRSDGGNGLFDDILASKTTKEEMEVQLLELLKRHCPEKGCPLAGSSIHWDREVIRVQLPSVYEYLHYRIIDVSSFFGVVERWIPSERWVEKEKYLDRIMQEKYTGDNNKEGGAHRAMYDVERSIEILKLFKPCLNTF</sequence>
<dbReference type="Gene3D" id="1.25.40.20">
    <property type="entry name" value="Ankyrin repeat-containing domain"/>
    <property type="match status" value="1"/>
</dbReference>
<gene>
    <name evidence="5" type="ORF">BJG266_LOCUS19926</name>
    <name evidence="4" type="ORF">QVE165_LOCUS18864</name>
    <name evidence="3" type="ORF">QVE165_LOCUS5138</name>
</gene>
<dbReference type="PROSITE" id="PS50088">
    <property type="entry name" value="ANK_REPEAT"/>
    <property type="match status" value="1"/>
</dbReference>
<dbReference type="InterPro" id="IPR002110">
    <property type="entry name" value="Ankyrin_rpt"/>
</dbReference>
<dbReference type="PROSITE" id="PS50297">
    <property type="entry name" value="ANK_REP_REGION"/>
    <property type="match status" value="1"/>
</dbReference>
<evidence type="ECO:0000256" key="1">
    <source>
        <dbReference type="PROSITE-ProRule" id="PRU00023"/>
    </source>
</evidence>
<dbReference type="InterPro" id="IPR012337">
    <property type="entry name" value="RNaseH-like_sf"/>
</dbReference>
<feature type="domain" description="Exonuclease" evidence="2">
    <location>
        <begin position="135"/>
        <end position="328"/>
    </location>
</feature>
<evidence type="ECO:0000313" key="4">
    <source>
        <dbReference type="EMBL" id="CAF1074279.1"/>
    </source>
</evidence>
<keyword evidence="1" id="KW-0040">ANK repeat</keyword>
<dbReference type="InterPro" id="IPR036397">
    <property type="entry name" value="RNaseH_sf"/>
</dbReference>
<evidence type="ECO:0000313" key="3">
    <source>
        <dbReference type="EMBL" id="CAF0818687.1"/>
    </source>
</evidence>
<dbReference type="EMBL" id="CAJNOM010000020">
    <property type="protein sequence ID" value="CAF0818687.1"/>
    <property type="molecule type" value="Genomic_DNA"/>
</dbReference>
<dbReference type="InterPro" id="IPR013520">
    <property type="entry name" value="Ribonucl_H"/>
</dbReference>
<dbReference type="InterPro" id="IPR036770">
    <property type="entry name" value="Ankyrin_rpt-contain_sf"/>
</dbReference>
<proteinExistence type="predicted"/>
<dbReference type="NCBIfam" id="NF003765">
    <property type="entry name" value="PRK05359.1"/>
    <property type="match status" value="1"/>
</dbReference>
<protein>
    <recommendedName>
        <fullName evidence="2">Exonuclease domain-containing protein</fullName>
    </recommendedName>
</protein>
<dbReference type="SMART" id="SM00479">
    <property type="entry name" value="EXOIII"/>
    <property type="match status" value="1"/>
</dbReference>
<dbReference type="Proteomes" id="UP000663877">
    <property type="component" value="Unassembled WGS sequence"/>
</dbReference>
<keyword evidence="6" id="KW-1185">Reference proteome</keyword>
<organism evidence="4 6">
    <name type="scientific">Adineta steineri</name>
    <dbReference type="NCBI Taxonomy" id="433720"/>
    <lineage>
        <taxon>Eukaryota</taxon>
        <taxon>Metazoa</taxon>
        <taxon>Spiralia</taxon>
        <taxon>Gnathifera</taxon>
        <taxon>Rotifera</taxon>
        <taxon>Eurotatoria</taxon>
        <taxon>Bdelloidea</taxon>
        <taxon>Adinetida</taxon>
        <taxon>Adinetidae</taxon>
        <taxon>Adineta</taxon>
    </lineage>
</organism>
<evidence type="ECO:0000313" key="5">
    <source>
        <dbReference type="EMBL" id="CAF1075009.1"/>
    </source>
</evidence>
<evidence type="ECO:0000313" key="6">
    <source>
        <dbReference type="Proteomes" id="UP000663832"/>
    </source>
</evidence>
<dbReference type="Gene3D" id="3.30.420.10">
    <property type="entry name" value="Ribonuclease H-like superfamily/Ribonuclease H"/>
    <property type="match status" value="1"/>
</dbReference>
<dbReference type="EMBL" id="CAJNOI010000110">
    <property type="protein sequence ID" value="CAF1075009.1"/>
    <property type="molecule type" value="Genomic_DNA"/>
</dbReference>
<evidence type="ECO:0000259" key="2">
    <source>
        <dbReference type="SMART" id="SM00479"/>
    </source>
</evidence>
<dbReference type="AlphaFoldDB" id="A0A814M7I1"/>
<comment type="caution">
    <text evidence="4">The sequence shown here is derived from an EMBL/GenBank/DDBJ whole genome shotgun (WGS) entry which is preliminary data.</text>
</comment>
<dbReference type="SUPFAM" id="SSF48403">
    <property type="entry name" value="Ankyrin repeat"/>
    <property type="match status" value="1"/>
</dbReference>
<feature type="repeat" description="ANK" evidence="1">
    <location>
        <begin position="86"/>
        <end position="118"/>
    </location>
</feature>
<dbReference type="Proteomes" id="UP000663832">
    <property type="component" value="Unassembled WGS sequence"/>
</dbReference>
<reference evidence="4" key="1">
    <citation type="submission" date="2021-02" db="EMBL/GenBank/DDBJ databases">
        <authorList>
            <person name="Nowell W R."/>
        </authorList>
    </citation>
    <scope>NUCLEOTIDE SEQUENCE</scope>
</reference>
<dbReference type="SUPFAM" id="SSF53098">
    <property type="entry name" value="Ribonuclease H-like"/>
    <property type="match status" value="1"/>
</dbReference>